<sequence>MRLKLVAFCLILGVF</sequence>
<dbReference type="EMBL" id="GGEC01089153">
    <property type="protein sequence ID" value="MBX69637.1"/>
    <property type="molecule type" value="Transcribed_RNA"/>
</dbReference>
<evidence type="ECO:0000313" key="1">
    <source>
        <dbReference type="EMBL" id="MBX69637.1"/>
    </source>
</evidence>
<organism evidence="1">
    <name type="scientific">Rhizophora mucronata</name>
    <name type="common">Asiatic mangrove</name>
    <dbReference type="NCBI Taxonomy" id="61149"/>
    <lineage>
        <taxon>Eukaryota</taxon>
        <taxon>Viridiplantae</taxon>
        <taxon>Streptophyta</taxon>
        <taxon>Embryophyta</taxon>
        <taxon>Tracheophyta</taxon>
        <taxon>Spermatophyta</taxon>
        <taxon>Magnoliopsida</taxon>
        <taxon>eudicotyledons</taxon>
        <taxon>Gunneridae</taxon>
        <taxon>Pentapetalae</taxon>
        <taxon>rosids</taxon>
        <taxon>fabids</taxon>
        <taxon>Malpighiales</taxon>
        <taxon>Rhizophoraceae</taxon>
        <taxon>Rhizophora</taxon>
    </lineage>
</organism>
<protein>
    <submittedName>
        <fullName evidence="1">Uncharacterized protein</fullName>
    </submittedName>
</protein>
<name>A0A2P2QRM6_RHIMU</name>
<reference evidence="1" key="1">
    <citation type="submission" date="2018-02" db="EMBL/GenBank/DDBJ databases">
        <title>Rhizophora mucronata_Transcriptome.</title>
        <authorList>
            <person name="Meera S.P."/>
            <person name="Sreeshan A."/>
            <person name="Augustine A."/>
        </authorList>
    </citation>
    <scope>NUCLEOTIDE SEQUENCE</scope>
    <source>
        <tissue evidence="1">Leaf</tissue>
    </source>
</reference>
<accession>A0A2P2QRM6</accession>
<proteinExistence type="predicted"/>